<name>A0A7S3PUT6_9STRA</name>
<keyword evidence="1" id="KW-0732">Signal</keyword>
<dbReference type="EMBL" id="HBIO01001275">
    <property type="protein sequence ID" value="CAE0456054.1"/>
    <property type="molecule type" value="Transcribed_RNA"/>
</dbReference>
<proteinExistence type="predicted"/>
<feature type="chain" id="PRO_5030926720" evidence="1">
    <location>
        <begin position="19"/>
        <end position="155"/>
    </location>
</feature>
<gene>
    <name evidence="2" type="ORF">CDEB00056_LOCUS895</name>
</gene>
<reference evidence="2" key="1">
    <citation type="submission" date="2021-01" db="EMBL/GenBank/DDBJ databases">
        <authorList>
            <person name="Corre E."/>
            <person name="Pelletier E."/>
            <person name="Niang G."/>
            <person name="Scheremetjew M."/>
            <person name="Finn R."/>
            <person name="Kale V."/>
            <person name="Holt S."/>
            <person name="Cochrane G."/>
            <person name="Meng A."/>
            <person name="Brown T."/>
            <person name="Cohen L."/>
        </authorList>
    </citation>
    <scope>NUCLEOTIDE SEQUENCE</scope>
    <source>
        <strain evidence="2">MM31A-1</strain>
    </source>
</reference>
<evidence type="ECO:0000313" key="2">
    <source>
        <dbReference type="EMBL" id="CAE0456054.1"/>
    </source>
</evidence>
<sequence>MKLSIIVILSSVLPFVECLTVGKSRNQIPSPAMSRKKMIVSSMAALTGSVLVPSSEAKYILNDETGDYVEISEEDWQTSWKQRLDKAQSMSSEEIFNAARGAGNLDLRNGEETESGRKRRAMSACRNKDFRTKAGVNDKQCNSRVMGGETDFILN</sequence>
<protein>
    <submittedName>
        <fullName evidence="2">Uncharacterized protein</fullName>
    </submittedName>
</protein>
<organism evidence="2">
    <name type="scientific">Chaetoceros debilis</name>
    <dbReference type="NCBI Taxonomy" id="122233"/>
    <lineage>
        <taxon>Eukaryota</taxon>
        <taxon>Sar</taxon>
        <taxon>Stramenopiles</taxon>
        <taxon>Ochrophyta</taxon>
        <taxon>Bacillariophyta</taxon>
        <taxon>Coscinodiscophyceae</taxon>
        <taxon>Chaetocerotophycidae</taxon>
        <taxon>Chaetocerotales</taxon>
        <taxon>Chaetocerotaceae</taxon>
        <taxon>Chaetoceros</taxon>
    </lineage>
</organism>
<feature type="signal peptide" evidence="1">
    <location>
        <begin position="1"/>
        <end position="18"/>
    </location>
</feature>
<dbReference type="AlphaFoldDB" id="A0A7S3PUT6"/>
<evidence type="ECO:0000256" key="1">
    <source>
        <dbReference type="SAM" id="SignalP"/>
    </source>
</evidence>
<accession>A0A7S3PUT6</accession>